<protein>
    <submittedName>
        <fullName evidence="2">Uncharacterized protein</fullName>
    </submittedName>
</protein>
<feature type="region of interest" description="Disordered" evidence="1">
    <location>
        <begin position="1"/>
        <end position="20"/>
    </location>
</feature>
<dbReference type="Proteomes" id="UP000299102">
    <property type="component" value="Unassembled WGS sequence"/>
</dbReference>
<comment type="caution">
    <text evidence="2">The sequence shown here is derived from an EMBL/GenBank/DDBJ whole genome shotgun (WGS) entry which is preliminary data.</text>
</comment>
<keyword evidence="3" id="KW-1185">Reference proteome</keyword>
<reference evidence="2 3" key="1">
    <citation type="journal article" date="2019" name="Commun. Biol.">
        <title>The bagworm genome reveals a unique fibroin gene that provides high tensile strength.</title>
        <authorList>
            <person name="Kono N."/>
            <person name="Nakamura H."/>
            <person name="Ohtoshi R."/>
            <person name="Tomita M."/>
            <person name="Numata K."/>
            <person name="Arakawa K."/>
        </authorList>
    </citation>
    <scope>NUCLEOTIDE SEQUENCE [LARGE SCALE GENOMIC DNA]</scope>
</reference>
<proteinExistence type="predicted"/>
<name>A0A4C1SFZ6_EUMVA</name>
<evidence type="ECO:0000256" key="1">
    <source>
        <dbReference type="SAM" id="MobiDB-lite"/>
    </source>
</evidence>
<organism evidence="2 3">
    <name type="scientific">Eumeta variegata</name>
    <name type="common">Bagworm moth</name>
    <name type="synonym">Eumeta japonica</name>
    <dbReference type="NCBI Taxonomy" id="151549"/>
    <lineage>
        <taxon>Eukaryota</taxon>
        <taxon>Metazoa</taxon>
        <taxon>Ecdysozoa</taxon>
        <taxon>Arthropoda</taxon>
        <taxon>Hexapoda</taxon>
        <taxon>Insecta</taxon>
        <taxon>Pterygota</taxon>
        <taxon>Neoptera</taxon>
        <taxon>Endopterygota</taxon>
        <taxon>Lepidoptera</taxon>
        <taxon>Glossata</taxon>
        <taxon>Ditrysia</taxon>
        <taxon>Tineoidea</taxon>
        <taxon>Psychidae</taxon>
        <taxon>Oiketicinae</taxon>
        <taxon>Eumeta</taxon>
    </lineage>
</organism>
<dbReference type="AlphaFoldDB" id="A0A4C1SFZ6"/>
<gene>
    <name evidence="2" type="ORF">EVAR_74395_1</name>
</gene>
<accession>A0A4C1SFZ6</accession>
<evidence type="ECO:0000313" key="3">
    <source>
        <dbReference type="Proteomes" id="UP000299102"/>
    </source>
</evidence>
<dbReference type="EMBL" id="BGZK01000004">
    <property type="protein sequence ID" value="GBP00098.1"/>
    <property type="molecule type" value="Genomic_DNA"/>
</dbReference>
<sequence length="66" mass="7150">MRVGLRNNKSLSASGRARQLHAAAGPISGVTAAGRCGAVFVSGPVRHHKNAIPRHVRPPFCRRERR</sequence>
<evidence type="ECO:0000313" key="2">
    <source>
        <dbReference type="EMBL" id="GBP00098.1"/>
    </source>
</evidence>